<dbReference type="InterPro" id="IPR003741">
    <property type="entry name" value="LUD_dom"/>
</dbReference>
<dbReference type="OrthoDB" id="9794157at2"/>
<dbReference type="AlphaFoldDB" id="A0A434AYI4"/>
<proteinExistence type="predicted"/>
<evidence type="ECO:0000313" key="3">
    <source>
        <dbReference type="Proteomes" id="UP000282985"/>
    </source>
</evidence>
<dbReference type="Pfam" id="PF02589">
    <property type="entry name" value="LUD_dom"/>
    <property type="match status" value="1"/>
</dbReference>
<organism evidence="2 3">
    <name type="scientific">Ancylomarina longa</name>
    <dbReference type="NCBI Taxonomy" id="2487017"/>
    <lineage>
        <taxon>Bacteria</taxon>
        <taxon>Pseudomonadati</taxon>
        <taxon>Bacteroidota</taxon>
        <taxon>Bacteroidia</taxon>
        <taxon>Marinilabiliales</taxon>
        <taxon>Marinifilaceae</taxon>
        <taxon>Ancylomarina</taxon>
    </lineage>
</organism>
<evidence type="ECO:0000259" key="1">
    <source>
        <dbReference type="Pfam" id="PF02589"/>
    </source>
</evidence>
<feature type="domain" description="LUD" evidence="1">
    <location>
        <begin position="62"/>
        <end position="128"/>
    </location>
</feature>
<dbReference type="Gene3D" id="3.40.50.10420">
    <property type="entry name" value="NagB/RpiA/CoA transferase-like"/>
    <property type="match status" value="1"/>
</dbReference>
<accession>A0A434AYI4</accession>
<dbReference type="InterPro" id="IPR024185">
    <property type="entry name" value="FTHF_cligase-like_sf"/>
</dbReference>
<keyword evidence="3" id="KW-1185">Reference proteome</keyword>
<gene>
    <name evidence="2" type="ORF">DLK05_02310</name>
</gene>
<dbReference type="SUPFAM" id="SSF100950">
    <property type="entry name" value="NagB/RpiA/CoA transferase-like"/>
    <property type="match status" value="1"/>
</dbReference>
<comment type="caution">
    <text evidence="2">The sequence shown here is derived from an EMBL/GenBank/DDBJ whole genome shotgun (WGS) entry which is preliminary data.</text>
</comment>
<protein>
    <recommendedName>
        <fullName evidence="1">LUD domain-containing protein</fullName>
    </recommendedName>
</protein>
<evidence type="ECO:0000313" key="2">
    <source>
        <dbReference type="EMBL" id="RUT79544.1"/>
    </source>
</evidence>
<dbReference type="RefSeq" id="WP_127342365.1">
    <property type="nucleotide sequence ID" value="NZ_RJJX01000002.1"/>
</dbReference>
<dbReference type="EMBL" id="RJJX01000002">
    <property type="protein sequence ID" value="RUT79544.1"/>
    <property type="molecule type" value="Genomic_DNA"/>
</dbReference>
<dbReference type="Proteomes" id="UP000282985">
    <property type="component" value="Unassembled WGS sequence"/>
</dbReference>
<sequence>MEVKTYTQDRKLFSIGKMSGLLDSFLKNSNSLGNDSLKVDLNLFLEAASKQNVQFEFIRLNSFELDKKSHDISNAQNALIEAEYAIANSGLVVLDTSDADILLSVFLAETLHIIVPASKVLPSNEDLELVKGKVAVELGRGIASIHVRETNSQMDFSSKILRTMIYVIEDL</sequence>
<name>A0A434AYI4_9BACT</name>
<reference evidence="2 3" key="1">
    <citation type="submission" date="2018-11" db="EMBL/GenBank/DDBJ databases">
        <title>Parancylomarina longa gen. nov., sp. nov., isolated from sediments of southern Okinawa.</title>
        <authorList>
            <person name="Fu T."/>
        </authorList>
    </citation>
    <scope>NUCLEOTIDE SEQUENCE [LARGE SCALE GENOMIC DNA]</scope>
    <source>
        <strain evidence="2 3">T3-2 S1-C</strain>
    </source>
</reference>
<dbReference type="InterPro" id="IPR037171">
    <property type="entry name" value="NagB/RpiA_transferase-like"/>
</dbReference>